<dbReference type="EMBL" id="CAJMWX010001196">
    <property type="protein sequence ID" value="CAE6473806.1"/>
    <property type="molecule type" value="Genomic_DNA"/>
</dbReference>
<dbReference type="Gene3D" id="3.40.50.150">
    <property type="entry name" value="Vaccinia Virus protein VP39"/>
    <property type="match status" value="1"/>
</dbReference>
<dbReference type="Pfam" id="PF13489">
    <property type="entry name" value="Methyltransf_23"/>
    <property type="match status" value="1"/>
</dbReference>
<reference evidence="1" key="1">
    <citation type="submission" date="2021-01" db="EMBL/GenBank/DDBJ databases">
        <authorList>
            <person name="Kaushik A."/>
        </authorList>
    </citation>
    <scope>NUCLEOTIDE SEQUENCE</scope>
    <source>
        <strain evidence="1">AG4-R118</strain>
    </source>
</reference>
<accession>A0A8H3C853</accession>
<dbReference type="PANTHER" id="PTHR43591">
    <property type="entry name" value="METHYLTRANSFERASE"/>
    <property type="match status" value="1"/>
</dbReference>
<evidence type="ECO:0000313" key="1">
    <source>
        <dbReference type="EMBL" id="CAE6473806.1"/>
    </source>
</evidence>
<dbReference type="InterPro" id="IPR029063">
    <property type="entry name" value="SAM-dependent_MTases_sf"/>
</dbReference>
<dbReference type="AlphaFoldDB" id="A0A8H3C853"/>
<evidence type="ECO:0008006" key="3">
    <source>
        <dbReference type="Google" id="ProtNLM"/>
    </source>
</evidence>
<protein>
    <recommendedName>
        <fullName evidence="3">Methyltransferase type 11 domain-containing protein</fullName>
    </recommendedName>
</protein>
<dbReference type="Proteomes" id="UP000663888">
    <property type="component" value="Unassembled WGS sequence"/>
</dbReference>
<dbReference type="CDD" id="cd02440">
    <property type="entry name" value="AdoMet_MTases"/>
    <property type="match status" value="1"/>
</dbReference>
<evidence type="ECO:0000313" key="2">
    <source>
        <dbReference type="Proteomes" id="UP000663888"/>
    </source>
</evidence>
<gene>
    <name evidence="1" type="ORF">RDB_LOCUS112098</name>
</gene>
<organism evidence="1 2">
    <name type="scientific">Rhizoctonia solani</name>
    <dbReference type="NCBI Taxonomy" id="456999"/>
    <lineage>
        <taxon>Eukaryota</taxon>
        <taxon>Fungi</taxon>
        <taxon>Dikarya</taxon>
        <taxon>Basidiomycota</taxon>
        <taxon>Agaricomycotina</taxon>
        <taxon>Agaricomycetes</taxon>
        <taxon>Cantharellales</taxon>
        <taxon>Ceratobasidiaceae</taxon>
        <taxon>Rhizoctonia</taxon>
    </lineage>
</organism>
<sequence>MPLPQNLPEEPAPIYLVTDTEHYNDESADIMSEAMTSESSSARSMSTLSSGEVAEYFKTLHGFTYVTDDNIPLAFPTDAVAERVNIVFNIITRLCQGGKNVPAIADELLTKGGLDGKGGRVLSLVTNSGVWAYEMASAYPSAEFVSVDVKPLSALVPHQRINFEVYNVYAGIAEPDNSFDLVHARQCVTTVKDYNFMLREMHRVLKPGGLLIIGEMPSQSYEVNDPTVPLHTSPTRAEAIALMRKAHAAQGIDLTAWDEMSYRLDPGHPMWGNNNSDIKSIDSPIRGFRTITTYTHLVPNGPWPNEEHQRTIGAMAKLVFEKAWKALPPMLRMMGMEESEAGAFLARLEEEVQDPRYRSYAKYKVWCARKI</sequence>
<name>A0A8H3C853_9AGAM</name>
<proteinExistence type="predicted"/>
<comment type="caution">
    <text evidence="1">The sequence shown here is derived from an EMBL/GenBank/DDBJ whole genome shotgun (WGS) entry which is preliminary data.</text>
</comment>
<dbReference type="SUPFAM" id="SSF53335">
    <property type="entry name" value="S-adenosyl-L-methionine-dependent methyltransferases"/>
    <property type="match status" value="1"/>
</dbReference>